<dbReference type="SUPFAM" id="SSF109604">
    <property type="entry name" value="HD-domain/PDEase-like"/>
    <property type="match status" value="1"/>
</dbReference>
<dbReference type="AlphaFoldDB" id="A0A975G627"/>
<dbReference type="InterPro" id="IPR006675">
    <property type="entry name" value="HDIG_dom"/>
</dbReference>
<dbReference type="RefSeq" id="WP_211629727.1">
    <property type="nucleotide sequence ID" value="NZ_CP073100.1"/>
</dbReference>
<dbReference type="InterPro" id="IPR011621">
    <property type="entry name" value="Metal-dep_PHydrolase_7TM_intra"/>
</dbReference>
<dbReference type="PANTHER" id="PTHR36442">
    <property type="entry name" value="CYCLIC-DI-AMP PHOSPHODIESTERASE PGPH"/>
    <property type="match status" value="1"/>
</dbReference>
<accession>A0A975G627</accession>
<feature type="transmembrane region" description="Helical" evidence="2">
    <location>
        <begin position="240"/>
        <end position="263"/>
    </location>
</feature>
<name>A0A975G627_9BACT</name>
<evidence type="ECO:0000256" key="2">
    <source>
        <dbReference type="SAM" id="Phobius"/>
    </source>
</evidence>
<evidence type="ECO:0000259" key="3">
    <source>
        <dbReference type="SMART" id="SM00471"/>
    </source>
</evidence>
<feature type="transmembrane region" description="Helical" evidence="2">
    <location>
        <begin position="39"/>
        <end position="58"/>
    </location>
</feature>
<feature type="transmembrane region" description="Helical" evidence="2">
    <location>
        <begin position="202"/>
        <end position="220"/>
    </location>
</feature>
<dbReference type="InterPro" id="IPR003607">
    <property type="entry name" value="HD/PDEase_dom"/>
</dbReference>
<reference evidence="4" key="1">
    <citation type="submission" date="2021-04" db="EMBL/GenBank/DDBJ databases">
        <title>Luteolibacter sp. 32A isolated from the skin of an Anderson's salamander (Ambystoma andersonii).</title>
        <authorList>
            <person name="Spergser J."/>
            <person name="Busse H.-J."/>
        </authorList>
    </citation>
    <scope>NUCLEOTIDE SEQUENCE</scope>
    <source>
        <strain evidence="4">32A</strain>
    </source>
</reference>
<sequence length="565" mass="61905">MGFLDAIKRWRLARQGLSSGKKRRVHAESVTMQSLEFSVWVRFALYATFAVGTAVLVLRSAQNSIFSADPLMGTVCGFVLALTAVAMFHVGREASCRRNSRVVLVLGGMLGHLAIVRLTIVLLAGESMPEMYRLLLIPFALAPMLHGVLLGRSVGAFSAVYVSLVGALFVPSNQTVLFLVTSLVCGMTAVIFTSRVFKRVQLLRAGCSVGIAALVLAILFRQIDPFAPMEMQLVMDQLQVFGLGCAAALGTGIMTALLVGGLLPVFESIFKLTTGITWLELSDLNHKLLRRMQLEAPGTFHHSLVVASLAEAAAESIGANAQLCRVCSYFHDVGKLKKPEYFIENQHDGAENPHDSLTPTMSALVIIAHVKDGVDLAVKHKLNPRIIDVIQEHHGDSLVYYFYRKAQEQKRAEMEKVEKGLGNREDLPHVEEKNFRYPGPKPRTAESGIISLADSIESASRTLRKPTPAKIRAMIDDIVQARIADGQLDECMMSCRELAKVKESFANTLRSMLHSRIDYPEDKADKGTSGGTTASRRVDTHRLVAPPLDRDATRGGRSFRPDEAA</sequence>
<evidence type="ECO:0000313" key="4">
    <source>
        <dbReference type="EMBL" id="QUE49638.1"/>
    </source>
</evidence>
<dbReference type="InterPro" id="IPR006674">
    <property type="entry name" value="HD_domain"/>
</dbReference>
<proteinExistence type="predicted"/>
<keyword evidence="5" id="KW-1185">Reference proteome</keyword>
<dbReference type="Pfam" id="PF07698">
    <property type="entry name" value="7TM-7TMR_HD"/>
    <property type="match status" value="1"/>
</dbReference>
<evidence type="ECO:0000313" key="5">
    <source>
        <dbReference type="Proteomes" id="UP000676169"/>
    </source>
</evidence>
<dbReference type="NCBIfam" id="TIGR00277">
    <property type="entry name" value="HDIG"/>
    <property type="match status" value="1"/>
</dbReference>
<organism evidence="4 5">
    <name type="scientific">Luteolibacter ambystomatis</name>
    <dbReference type="NCBI Taxonomy" id="2824561"/>
    <lineage>
        <taxon>Bacteria</taxon>
        <taxon>Pseudomonadati</taxon>
        <taxon>Verrucomicrobiota</taxon>
        <taxon>Verrucomicrobiia</taxon>
        <taxon>Verrucomicrobiales</taxon>
        <taxon>Verrucomicrobiaceae</taxon>
        <taxon>Luteolibacter</taxon>
    </lineage>
</organism>
<dbReference type="InterPro" id="IPR052722">
    <property type="entry name" value="PgpH_phosphodiesterase"/>
</dbReference>
<gene>
    <name evidence="4" type="ORF">KBB96_12220</name>
</gene>
<dbReference type="SMART" id="SM00471">
    <property type="entry name" value="HDc"/>
    <property type="match status" value="1"/>
</dbReference>
<feature type="region of interest" description="Disordered" evidence="1">
    <location>
        <begin position="520"/>
        <end position="565"/>
    </location>
</feature>
<feature type="transmembrane region" description="Helical" evidence="2">
    <location>
        <begin position="176"/>
        <end position="197"/>
    </location>
</feature>
<evidence type="ECO:0000256" key="1">
    <source>
        <dbReference type="SAM" id="MobiDB-lite"/>
    </source>
</evidence>
<dbReference type="CDD" id="cd00077">
    <property type="entry name" value="HDc"/>
    <property type="match status" value="1"/>
</dbReference>
<dbReference type="KEGG" id="lamb:KBB96_12220"/>
<keyword evidence="2" id="KW-0812">Transmembrane</keyword>
<feature type="transmembrane region" description="Helical" evidence="2">
    <location>
        <begin position="102"/>
        <end position="125"/>
    </location>
</feature>
<feature type="transmembrane region" description="Helical" evidence="2">
    <location>
        <begin position="154"/>
        <end position="170"/>
    </location>
</feature>
<keyword evidence="2" id="KW-1133">Transmembrane helix</keyword>
<dbReference type="EMBL" id="CP073100">
    <property type="protein sequence ID" value="QUE49638.1"/>
    <property type="molecule type" value="Genomic_DNA"/>
</dbReference>
<dbReference type="Pfam" id="PF01966">
    <property type="entry name" value="HD"/>
    <property type="match status" value="1"/>
</dbReference>
<protein>
    <submittedName>
        <fullName evidence="4">HDIG domain-containing protein</fullName>
    </submittedName>
</protein>
<keyword evidence="2" id="KW-0472">Membrane</keyword>
<feature type="transmembrane region" description="Helical" evidence="2">
    <location>
        <begin position="70"/>
        <end position="90"/>
    </location>
</feature>
<dbReference type="Proteomes" id="UP000676169">
    <property type="component" value="Chromosome"/>
</dbReference>
<dbReference type="PANTHER" id="PTHR36442:SF1">
    <property type="entry name" value="CYCLIC-DI-AMP PHOSPHODIESTERASE PGPH"/>
    <property type="match status" value="1"/>
</dbReference>
<dbReference type="Gene3D" id="1.10.3210.10">
    <property type="entry name" value="Hypothetical protein af1432"/>
    <property type="match status" value="1"/>
</dbReference>
<feature type="domain" description="HD/PDEase" evidence="3">
    <location>
        <begin position="295"/>
        <end position="468"/>
    </location>
</feature>
<feature type="compositionally biased region" description="Basic and acidic residues" evidence="1">
    <location>
        <begin position="536"/>
        <end position="565"/>
    </location>
</feature>